<comment type="caution">
    <text evidence="1">The sequence shown here is derived from an EMBL/GenBank/DDBJ whole genome shotgun (WGS) entry which is preliminary data.</text>
</comment>
<organism evidence="1 2">
    <name type="scientific">Streptosporangium carneum</name>
    <dbReference type="NCBI Taxonomy" id="47481"/>
    <lineage>
        <taxon>Bacteria</taxon>
        <taxon>Bacillati</taxon>
        <taxon>Actinomycetota</taxon>
        <taxon>Actinomycetes</taxon>
        <taxon>Streptosporangiales</taxon>
        <taxon>Streptosporangiaceae</taxon>
        <taxon>Streptosporangium</taxon>
    </lineage>
</organism>
<dbReference type="AlphaFoldDB" id="A0A9W6I325"/>
<dbReference type="RefSeq" id="WP_271219526.1">
    <property type="nucleotide sequence ID" value="NZ_BAAAVD010000052.1"/>
</dbReference>
<reference evidence="1" key="1">
    <citation type="journal article" date="2014" name="Int. J. Syst. Evol. Microbiol.">
        <title>Complete genome sequence of Corynebacterium casei LMG S-19264T (=DSM 44701T), isolated from a smear-ripened cheese.</title>
        <authorList>
            <consortium name="US DOE Joint Genome Institute (JGI-PGF)"/>
            <person name="Walter F."/>
            <person name="Albersmeier A."/>
            <person name="Kalinowski J."/>
            <person name="Ruckert C."/>
        </authorList>
    </citation>
    <scope>NUCLEOTIDE SEQUENCE</scope>
    <source>
        <strain evidence="1">VKM Ac-2007</strain>
    </source>
</reference>
<reference evidence="1" key="2">
    <citation type="submission" date="2023-01" db="EMBL/GenBank/DDBJ databases">
        <authorList>
            <person name="Sun Q."/>
            <person name="Evtushenko L."/>
        </authorList>
    </citation>
    <scope>NUCLEOTIDE SEQUENCE</scope>
    <source>
        <strain evidence="1">VKM Ac-2007</strain>
    </source>
</reference>
<dbReference type="EMBL" id="BSEV01000010">
    <property type="protein sequence ID" value="GLK11132.1"/>
    <property type="molecule type" value="Genomic_DNA"/>
</dbReference>
<keyword evidence="2" id="KW-1185">Reference proteome</keyword>
<accession>A0A9W6I325</accession>
<sequence>MRRWLHVLDANDQLCGKCITKKVRLVQADEKVEVICVNGFPFMLGLYMSSRTTAGVVRATIQAAGDTWNCGHELGDSGMHVAQVAGALVRPLSACCLSRDHATTVELGGSPSHL</sequence>
<evidence type="ECO:0000313" key="1">
    <source>
        <dbReference type="EMBL" id="GLK11132.1"/>
    </source>
</evidence>
<dbReference type="Proteomes" id="UP001143474">
    <property type="component" value="Unassembled WGS sequence"/>
</dbReference>
<name>A0A9W6I325_9ACTN</name>
<protein>
    <submittedName>
        <fullName evidence="1">Uncharacterized protein</fullName>
    </submittedName>
</protein>
<evidence type="ECO:0000313" key="2">
    <source>
        <dbReference type="Proteomes" id="UP001143474"/>
    </source>
</evidence>
<proteinExistence type="predicted"/>
<gene>
    <name evidence="1" type="ORF">GCM10017600_45380</name>
</gene>